<comment type="function">
    <text evidence="1 8">Involved in DNA repair and RecF pathway recombination.</text>
</comment>
<evidence type="ECO:0000256" key="3">
    <source>
        <dbReference type="ARBA" id="ARBA00021310"/>
    </source>
</evidence>
<keyword evidence="5 8" id="KW-0233">DNA recombination</keyword>
<evidence type="ECO:0000313" key="10">
    <source>
        <dbReference type="EMBL" id="GGO82432.1"/>
    </source>
</evidence>
<dbReference type="GO" id="GO:0006302">
    <property type="term" value="P:double-strand break repair"/>
    <property type="evidence" value="ECO:0007669"/>
    <property type="project" value="TreeGrafter"/>
</dbReference>
<protein>
    <recommendedName>
        <fullName evidence="3 8">DNA repair protein RecO</fullName>
    </recommendedName>
    <alternativeName>
        <fullName evidence="7 8">Recombination protein O</fullName>
    </alternativeName>
</protein>
<dbReference type="EMBL" id="BMLT01000005">
    <property type="protein sequence ID" value="GGO82432.1"/>
    <property type="molecule type" value="Genomic_DNA"/>
</dbReference>
<keyword evidence="6 8" id="KW-0234">DNA repair</keyword>
<dbReference type="RefSeq" id="WP_188860818.1">
    <property type="nucleotide sequence ID" value="NZ_BMLT01000005.1"/>
</dbReference>
<dbReference type="AlphaFoldDB" id="A0A917ZH68"/>
<dbReference type="InterPro" id="IPR037278">
    <property type="entry name" value="ARFGAP/RecO"/>
</dbReference>
<dbReference type="PANTHER" id="PTHR33991">
    <property type="entry name" value="DNA REPAIR PROTEIN RECO"/>
    <property type="match status" value="1"/>
</dbReference>
<evidence type="ECO:0000256" key="4">
    <source>
        <dbReference type="ARBA" id="ARBA00022763"/>
    </source>
</evidence>
<evidence type="ECO:0000256" key="6">
    <source>
        <dbReference type="ARBA" id="ARBA00023204"/>
    </source>
</evidence>
<comment type="similarity">
    <text evidence="2 8">Belongs to the RecO family.</text>
</comment>
<keyword evidence="11" id="KW-1185">Reference proteome</keyword>
<dbReference type="Gene3D" id="1.20.1440.120">
    <property type="entry name" value="Recombination protein O, C-terminal domain"/>
    <property type="match status" value="1"/>
</dbReference>
<dbReference type="InterPro" id="IPR003717">
    <property type="entry name" value="RecO"/>
</dbReference>
<accession>A0A917ZH68</accession>
<reference evidence="10 11" key="1">
    <citation type="journal article" date="2014" name="Int. J. Syst. Evol. Microbiol.">
        <title>Complete genome sequence of Corynebacterium casei LMG S-19264T (=DSM 44701T), isolated from a smear-ripened cheese.</title>
        <authorList>
            <consortium name="US DOE Joint Genome Institute (JGI-PGF)"/>
            <person name="Walter F."/>
            <person name="Albersmeier A."/>
            <person name="Kalinowski J."/>
            <person name="Ruckert C."/>
        </authorList>
    </citation>
    <scope>NUCLEOTIDE SEQUENCE [LARGE SCALE GENOMIC DNA]</scope>
    <source>
        <strain evidence="10 11">CGMCC 1.7286</strain>
    </source>
</reference>
<feature type="domain" description="DNA replication/recombination mediator RecO N-terminal" evidence="9">
    <location>
        <begin position="9"/>
        <end position="80"/>
    </location>
</feature>
<organism evidence="10 11">
    <name type="scientific">Marinobacterium nitratireducens</name>
    <dbReference type="NCBI Taxonomy" id="518897"/>
    <lineage>
        <taxon>Bacteria</taxon>
        <taxon>Pseudomonadati</taxon>
        <taxon>Pseudomonadota</taxon>
        <taxon>Gammaproteobacteria</taxon>
        <taxon>Oceanospirillales</taxon>
        <taxon>Oceanospirillaceae</taxon>
        <taxon>Marinobacterium</taxon>
    </lineage>
</organism>
<proteinExistence type="inferred from homology"/>
<evidence type="ECO:0000313" key="11">
    <source>
        <dbReference type="Proteomes" id="UP000599578"/>
    </source>
</evidence>
<dbReference type="NCBIfam" id="TIGR00613">
    <property type="entry name" value="reco"/>
    <property type="match status" value="1"/>
</dbReference>
<dbReference type="PANTHER" id="PTHR33991:SF1">
    <property type="entry name" value="DNA REPAIR PROTEIN RECO"/>
    <property type="match status" value="1"/>
</dbReference>
<dbReference type="GO" id="GO:0006310">
    <property type="term" value="P:DNA recombination"/>
    <property type="evidence" value="ECO:0007669"/>
    <property type="project" value="UniProtKB-UniRule"/>
</dbReference>
<dbReference type="InterPro" id="IPR042242">
    <property type="entry name" value="RecO_C"/>
</dbReference>
<dbReference type="Pfam" id="PF02565">
    <property type="entry name" value="RecO_C"/>
    <property type="match status" value="1"/>
</dbReference>
<evidence type="ECO:0000256" key="7">
    <source>
        <dbReference type="ARBA" id="ARBA00033409"/>
    </source>
</evidence>
<dbReference type="Gene3D" id="2.40.50.140">
    <property type="entry name" value="Nucleic acid-binding proteins"/>
    <property type="match status" value="1"/>
</dbReference>
<dbReference type="SUPFAM" id="SSF57863">
    <property type="entry name" value="ArfGap/RecO-like zinc finger"/>
    <property type="match status" value="1"/>
</dbReference>
<evidence type="ECO:0000256" key="2">
    <source>
        <dbReference type="ARBA" id="ARBA00007452"/>
    </source>
</evidence>
<dbReference type="HAMAP" id="MF_00201">
    <property type="entry name" value="RecO"/>
    <property type="match status" value="1"/>
</dbReference>
<sequence>MDFRLDGQAAYVLHARPYRDTSLLTDCFTLEYGKVSLVVRGARRPGSRLRAAMQPFVPLQLSWQGRQELKTLSLAEPVAPPLFLTGRALLCGLYVNELLQRLLQPLDPHPRLYVYYQYVLNELVSGEDIEGALRTFERQLLSEAGFAPDLGGLEPSRVYLLDRDGCLVPVSQVAAGAAPRCFHGWQLQAVAQDDYRDPAVRRAAKRLMRLLIDRLLEGRALRSRDLFQKTRPAPGPASDVS</sequence>
<name>A0A917ZH68_9GAMM</name>
<dbReference type="GO" id="GO:0043590">
    <property type="term" value="C:bacterial nucleoid"/>
    <property type="evidence" value="ECO:0007669"/>
    <property type="project" value="TreeGrafter"/>
</dbReference>
<gene>
    <name evidence="8 10" type="primary">recO</name>
    <name evidence="10" type="ORF">GCM10011348_23810</name>
</gene>
<keyword evidence="4 8" id="KW-0227">DNA damage</keyword>
<evidence type="ECO:0000256" key="5">
    <source>
        <dbReference type="ARBA" id="ARBA00023172"/>
    </source>
</evidence>
<dbReference type="InterPro" id="IPR022572">
    <property type="entry name" value="DNA_rep/recomb_RecO_N"/>
</dbReference>
<evidence type="ECO:0000259" key="9">
    <source>
        <dbReference type="Pfam" id="PF11967"/>
    </source>
</evidence>
<comment type="caution">
    <text evidence="10">The sequence shown here is derived from an EMBL/GenBank/DDBJ whole genome shotgun (WGS) entry which is preliminary data.</text>
</comment>
<evidence type="ECO:0000256" key="1">
    <source>
        <dbReference type="ARBA" id="ARBA00003065"/>
    </source>
</evidence>
<dbReference type="Proteomes" id="UP000599578">
    <property type="component" value="Unassembled WGS sequence"/>
</dbReference>
<evidence type="ECO:0000256" key="8">
    <source>
        <dbReference type="HAMAP-Rule" id="MF_00201"/>
    </source>
</evidence>
<dbReference type="Pfam" id="PF11967">
    <property type="entry name" value="RecO_N"/>
    <property type="match status" value="1"/>
</dbReference>
<dbReference type="SUPFAM" id="SSF50249">
    <property type="entry name" value="Nucleic acid-binding proteins"/>
    <property type="match status" value="1"/>
</dbReference>
<dbReference type="InterPro" id="IPR012340">
    <property type="entry name" value="NA-bd_OB-fold"/>
</dbReference>